<comment type="caution">
    <text evidence="2">The sequence shown here is derived from an EMBL/GenBank/DDBJ whole genome shotgun (WGS) entry which is preliminary data.</text>
</comment>
<proteinExistence type="predicted"/>
<organism evidence="2 3">
    <name type="scientific">Sphingomonas swuensis</name>
    <dbReference type="NCBI Taxonomy" id="977800"/>
    <lineage>
        <taxon>Bacteria</taxon>
        <taxon>Pseudomonadati</taxon>
        <taxon>Pseudomonadota</taxon>
        <taxon>Alphaproteobacteria</taxon>
        <taxon>Sphingomonadales</taxon>
        <taxon>Sphingomonadaceae</taxon>
        <taxon>Sphingomonas</taxon>
    </lineage>
</organism>
<sequence>MRTTPVQGWSKQMPYAPDYRGTKSAQDTRHEAAIKRLVESDSRMCRNGFKRVVRDLWDELGGDPDEMETLSFLPDAFLVDRERRELLLYEVEDTSALKPAKKALYGAFWFAWDSEDLHDWLPRLFVCSTTGRVSYEVPLSALYYDWIDEIVRADNAKQEASV</sequence>
<dbReference type="Proteomes" id="UP001500235">
    <property type="component" value="Unassembled WGS sequence"/>
</dbReference>
<reference evidence="3" key="1">
    <citation type="journal article" date="2019" name="Int. J. Syst. Evol. Microbiol.">
        <title>The Global Catalogue of Microorganisms (GCM) 10K type strain sequencing project: providing services to taxonomists for standard genome sequencing and annotation.</title>
        <authorList>
            <consortium name="The Broad Institute Genomics Platform"/>
            <consortium name="The Broad Institute Genome Sequencing Center for Infectious Disease"/>
            <person name="Wu L."/>
            <person name="Ma J."/>
        </authorList>
    </citation>
    <scope>NUCLEOTIDE SEQUENCE [LARGE SCALE GENOMIC DNA]</scope>
    <source>
        <strain evidence="3">JCM 17563</strain>
    </source>
</reference>
<protein>
    <submittedName>
        <fullName evidence="2">Uncharacterized protein</fullName>
    </submittedName>
</protein>
<evidence type="ECO:0000313" key="2">
    <source>
        <dbReference type="EMBL" id="GAA4015434.1"/>
    </source>
</evidence>
<feature type="region of interest" description="Disordered" evidence="1">
    <location>
        <begin position="1"/>
        <end position="26"/>
    </location>
</feature>
<dbReference type="RefSeq" id="WP_344706544.1">
    <property type="nucleotide sequence ID" value="NZ_BAABBQ010000001.1"/>
</dbReference>
<keyword evidence="3" id="KW-1185">Reference proteome</keyword>
<evidence type="ECO:0000313" key="3">
    <source>
        <dbReference type="Proteomes" id="UP001500235"/>
    </source>
</evidence>
<feature type="compositionally biased region" description="Polar residues" evidence="1">
    <location>
        <begin position="1"/>
        <end position="10"/>
    </location>
</feature>
<accession>A0ABP7SRA7</accession>
<name>A0ABP7SRA7_9SPHN</name>
<gene>
    <name evidence="2" type="ORF">GCM10022280_12720</name>
</gene>
<evidence type="ECO:0000256" key="1">
    <source>
        <dbReference type="SAM" id="MobiDB-lite"/>
    </source>
</evidence>
<dbReference type="EMBL" id="BAABBQ010000001">
    <property type="protein sequence ID" value="GAA4015434.1"/>
    <property type="molecule type" value="Genomic_DNA"/>
</dbReference>